<feature type="domain" description="POPLD" evidence="6">
    <location>
        <begin position="558"/>
        <end position="662"/>
    </location>
</feature>
<dbReference type="EMBL" id="JAAQHG020000003">
    <property type="protein sequence ID" value="KAL1590049.1"/>
    <property type="molecule type" value="Genomic_DNA"/>
</dbReference>
<dbReference type="InterPro" id="IPR009723">
    <property type="entry name" value="Pop1_N"/>
</dbReference>
<feature type="compositionally biased region" description="Basic residues" evidence="4">
    <location>
        <begin position="136"/>
        <end position="146"/>
    </location>
</feature>
<feature type="region of interest" description="Disordered" evidence="4">
    <location>
        <begin position="122"/>
        <end position="186"/>
    </location>
</feature>
<dbReference type="GO" id="GO:0000172">
    <property type="term" value="C:ribonuclease MRP complex"/>
    <property type="evidence" value="ECO:0007669"/>
    <property type="project" value="InterPro"/>
</dbReference>
<dbReference type="GO" id="GO:0001682">
    <property type="term" value="P:tRNA 5'-leader removal"/>
    <property type="evidence" value="ECO:0007669"/>
    <property type="project" value="InterPro"/>
</dbReference>
<keyword evidence="3" id="KW-0539">Nucleus</keyword>
<evidence type="ECO:0000256" key="3">
    <source>
        <dbReference type="ARBA" id="ARBA00023242"/>
    </source>
</evidence>
<sequence length="870" mass="96948">MPPKPPQQPSAQQGNKRKDPPKHNASAKPHAAKRPRFDQASKTRDARTLASQTSSKAFKHGELDVDKFVKSREYEIRALEHGLARSKKALTKRAFQQVPKELRRRTASHNVKRIPKKLRERGKREMVEDNTPTVTARRRKASRHMRLRQETAKKLRAMGAKRKASKEKAKDGKVTVKPMPTTDTDVQMEDSGVIKTRAPRVKKANLAQPPEPKAKFRKRQMHKSWLPTHMFHTKRARMTPPKESLWRFAVPMTPTAKSYRPTHRAASERGALCWDVSYMSTISLSGREASIAGMLKQLGVGETESSMWGLKGDKWRAGKRAMEFFLHEREVPHSPIAPVTVIWCAADTTEVEEKRKRQVFLRVHPSAFSQLWEEALRVAKIAKPSVTVEDLRFEIGSIDVTGPASTEALLSALWPTSYEVTTERPGQGSGRTFTQLHGLTNPALLPSGALLAFNIQDPRLHHPPRPVKQPDTPDSQMKLLELIAEWPGDASSTAAEIFDRKARLAASASLPSQKAINRRGTLASPGQYPDPMARDPRIPVMLYVLPPKHNAKNQQLTYHLILPWKCVQPVWYSLMYTPLSTGQQPKFGGLNEQRQIALERGEHWFPADYPGTKAGWNWEVEESKKRKDYWEKRPKSKRASWEAVDLGNDKKGEVGLGWACDWTRLLEGPKPTQHPPTDNPTSHPATTSPPSMPPTLSQLPPSLAHSLFSPSNPTTPPPSSLLLPITLHLLTRGVPTPCARIYRLPTTNPTLRASWLALHPRNQPSTKSRRKTAAPPSNNSDVPPHVRRQRLAASLLEPPSAGDKEWPACPGEEDLVGFVTSGNYDLGAGRGVGVGCLVLGRVDLDGGEEGRLCVVRGAGVGVGRLGRWEV</sequence>
<feature type="region of interest" description="Disordered" evidence="4">
    <location>
        <begin position="1"/>
        <end position="63"/>
    </location>
</feature>
<comment type="subcellular location">
    <subcellularLocation>
        <location evidence="1">Nucleus</location>
    </subcellularLocation>
</comment>
<dbReference type="PANTHER" id="PTHR22731">
    <property type="entry name" value="RIBONUCLEASES P/MRP PROTEIN SUBUNIT POP1"/>
    <property type="match status" value="1"/>
</dbReference>
<protein>
    <submittedName>
        <fullName evidence="8">Uncharacterized protein</fullName>
    </submittedName>
</protein>
<dbReference type="PANTHER" id="PTHR22731:SF3">
    <property type="entry name" value="RIBONUCLEASES P_MRP PROTEIN SUBUNIT POP1"/>
    <property type="match status" value="1"/>
</dbReference>
<proteinExistence type="predicted"/>
<dbReference type="Pfam" id="PF06978">
    <property type="entry name" value="POP1_N"/>
    <property type="match status" value="1"/>
</dbReference>
<dbReference type="Pfam" id="PF08170">
    <property type="entry name" value="POPLD"/>
    <property type="match status" value="1"/>
</dbReference>
<dbReference type="InterPro" id="IPR039182">
    <property type="entry name" value="Pop1"/>
</dbReference>
<feature type="domain" description="Pop1 N-terminal" evidence="5">
    <location>
        <begin position="68"/>
        <end position="286"/>
    </location>
</feature>
<evidence type="ECO:0000313" key="8">
    <source>
        <dbReference type="EMBL" id="KAL1590049.1"/>
    </source>
</evidence>
<comment type="caution">
    <text evidence="8">The sequence shown here is derived from an EMBL/GenBank/DDBJ whole genome shotgun (WGS) entry which is preliminary data.</text>
</comment>
<gene>
    <name evidence="8" type="ORF">WHR41_01050</name>
</gene>
<feature type="compositionally biased region" description="Basic residues" evidence="4">
    <location>
        <begin position="154"/>
        <end position="165"/>
    </location>
</feature>
<dbReference type="Pfam" id="PF22770">
    <property type="entry name" value="POP1_C"/>
    <property type="match status" value="1"/>
</dbReference>
<dbReference type="RefSeq" id="XP_069233154.1">
    <property type="nucleotide sequence ID" value="XM_069369656.1"/>
</dbReference>
<dbReference type="GeneID" id="96002494"/>
<feature type="region of interest" description="Disordered" evidence="4">
    <location>
        <begin position="666"/>
        <end position="719"/>
    </location>
</feature>
<evidence type="ECO:0000259" key="7">
    <source>
        <dbReference type="Pfam" id="PF22770"/>
    </source>
</evidence>
<feature type="compositionally biased region" description="Basic and acidic residues" evidence="4">
    <location>
        <begin position="35"/>
        <end position="47"/>
    </location>
</feature>
<organism evidence="8 9">
    <name type="scientific">Cladosporium halotolerans</name>
    <dbReference type="NCBI Taxonomy" id="1052096"/>
    <lineage>
        <taxon>Eukaryota</taxon>
        <taxon>Fungi</taxon>
        <taxon>Dikarya</taxon>
        <taxon>Ascomycota</taxon>
        <taxon>Pezizomycotina</taxon>
        <taxon>Dothideomycetes</taxon>
        <taxon>Dothideomycetidae</taxon>
        <taxon>Cladosporiales</taxon>
        <taxon>Cladosporiaceae</taxon>
        <taxon>Cladosporium</taxon>
    </lineage>
</organism>
<dbReference type="InterPro" id="IPR055079">
    <property type="entry name" value="POP1_C"/>
</dbReference>
<dbReference type="GO" id="GO:0005655">
    <property type="term" value="C:nucleolar ribonuclease P complex"/>
    <property type="evidence" value="ECO:0007669"/>
    <property type="project" value="InterPro"/>
</dbReference>
<dbReference type="Proteomes" id="UP000803884">
    <property type="component" value="Unassembled WGS sequence"/>
</dbReference>
<accession>A0AB34KYD3</accession>
<feature type="region of interest" description="Disordered" evidence="4">
    <location>
        <begin position="753"/>
        <end position="785"/>
    </location>
</feature>
<feature type="compositionally biased region" description="Low complexity" evidence="4">
    <location>
        <begin position="680"/>
        <end position="712"/>
    </location>
</feature>
<keyword evidence="2" id="KW-0819">tRNA processing</keyword>
<evidence type="ECO:0000256" key="4">
    <source>
        <dbReference type="SAM" id="MobiDB-lite"/>
    </source>
</evidence>
<evidence type="ECO:0000313" key="9">
    <source>
        <dbReference type="Proteomes" id="UP000803884"/>
    </source>
</evidence>
<keyword evidence="9" id="KW-1185">Reference proteome</keyword>
<evidence type="ECO:0000259" key="6">
    <source>
        <dbReference type="Pfam" id="PF08170"/>
    </source>
</evidence>
<name>A0AB34KYD3_9PEZI</name>
<reference evidence="8 9" key="1">
    <citation type="journal article" date="2020" name="Microbiol. Resour. Announc.">
        <title>Draft Genome Sequence of a Cladosporium Species Isolated from the Mesophotic Ascidian Didemnum maculosum.</title>
        <authorList>
            <person name="Gioti A."/>
            <person name="Siaperas R."/>
            <person name="Nikolaivits E."/>
            <person name="Le Goff G."/>
            <person name="Ouazzani J."/>
            <person name="Kotoulas G."/>
            <person name="Topakas E."/>
        </authorList>
    </citation>
    <scope>NUCLEOTIDE SEQUENCE [LARGE SCALE GENOMIC DNA]</scope>
    <source>
        <strain evidence="8 9">TM138-S3</strain>
    </source>
</reference>
<evidence type="ECO:0000256" key="2">
    <source>
        <dbReference type="ARBA" id="ARBA00022694"/>
    </source>
</evidence>
<evidence type="ECO:0000256" key="1">
    <source>
        <dbReference type="ARBA" id="ARBA00004123"/>
    </source>
</evidence>
<dbReference type="AlphaFoldDB" id="A0AB34KYD3"/>
<feature type="domain" description="POP1 C-terminal" evidence="7">
    <location>
        <begin position="722"/>
        <end position="867"/>
    </location>
</feature>
<evidence type="ECO:0000259" key="5">
    <source>
        <dbReference type="Pfam" id="PF06978"/>
    </source>
</evidence>
<dbReference type="InterPro" id="IPR012590">
    <property type="entry name" value="POPLD_dom"/>
</dbReference>